<evidence type="ECO:0000313" key="5">
    <source>
        <dbReference type="Proteomes" id="UP000019473"/>
    </source>
</evidence>
<evidence type="ECO:0000256" key="3">
    <source>
        <dbReference type="SAM" id="MobiDB-lite"/>
    </source>
</evidence>
<dbReference type="GO" id="GO:0006631">
    <property type="term" value="P:fatty acid metabolic process"/>
    <property type="evidence" value="ECO:0007669"/>
    <property type="project" value="TreeGrafter"/>
</dbReference>
<dbReference type="PANTHER" id="PTHR24185">
    <property type="entry name" value="CALCIUM-INDEPENDENT PHOSPHOLIPASE A2-GAMMA"/>
    <property type="match status" value="1"/>
</dbReference>
<dbReference type="RefSeq" id="XP_007758697.1">
    <property type="nucleotide sequence ID" value="XM_007760507.1"/>
</dbReference>
<dbReference type="AlphaFoldDB" id="W9WKT7"/>
<dbReference type="GO" id="GO:0016020">
    <property type="term" value="C:membrane"/>
    <property type="evidence" value="ECO:0007669"/>
    <property type="project" value="TreeGrafter"/>
</dbReference>
<dbReference type="VEuPathDB" id="FungiDB:A1O7_06505"/>
<comment type="caution">
    <text evidence="4">The sequence shown here is derived from an EMBL/GenBank/DDBJ whole genome shotgun (WGS) entry which is preliminary data.</text>
</comment>
<protein>
    <recommendedName>
        <fullName evidence="6">PNPLA domain-containing protein</fullName>
    </recommendedName>
</protein>
<evidence type="ECO:0000256" key="1">
    <source>
        <dbReference type="ARBA" id="ARBA00022801"/>
    </source>
</evidence>
<reference evidence="4 5" key="1">
    <citation type="submission" date="2013-03" db="EMBL/GenBank/DDBJ databases">
        <title>The Genome Sequence of Cladophialophora yegresii CBS 114405.</title>
        <authorList>
            <consortium name="The Broad Institute Genomics Platform"/>
            <person name="Cuomo C."/>
            <person name="de Hoog S."/>
            <person name="Gorbushina A."/>
            <person name="Walker B."/>
            <person name="Young S.K."/>
            <person name="Zeng Q."/>
            <person name="Gargeya S."/>
            <person name="Fitzgerald M."/>
            <person name="Haas B."/>
            <person name="Abouelleil A."/>
            <person name="Allen A.W."/>
            <person name="Alvarado L."/>
            <person name="Arachchi H.M."/>
            <person name="Berlin A.M."/>
            <person name="Chapman S.B."/>
            <person name="Gainer-Dewar J."/>
            <person name="Goldberg J."/>
            <person name="Griggs A."/>
            <person name="Gujja S."/>
            <person name="Hansen M."/>
            <person name="Howarth C."/>
            <person name="Imamovic A."/>
            <person name="Ireland A."/>
            <person name="Larimer J."/>
            <person name="McCowan C."/>
            <person name="Murphy C."/>
            <person name="Pearson M."/>
            <person name="Poon T.W."/>
            <person name="Priest M."/>
            <person name="Roberts A."/>
            <person name="Saif S."/>
            <person name="Shea T."/>
            <person name="Sisk P."/>
            <person name="Sykes S."/>
            <person name="Wortman J."/>
            <person name="Nusbaum C."/>
            <person name="Birren B."/>
        </authorList>
    </citation>
    <scope>NUCLEOTIDE SEQUENCE [LARGE SCALE GENOMIC DNA]</scope>
    <source>
        <strain evidence="4 5">CBS 114405</strain>
    </source>
</reference>
<dbReference type="GO" id="GO:0016042">
    <property type="term" value="P:lipid catabolic process"/>
    <property type="evidence" value="ECO:0007669"/>
    <property type="project" value="UniProtKB-KW"/>
</dbReference>
<dbReference type="HOGENOM" id="CLU_1107015_0_0_1"/>
<feature type="region of interest" description="Disordered" evidence="3">
    <location>
        <begin position="206"/>
        <end position="229"/>
    </location>
</feature>
<dbReference type="STRING" id="1182544.W9WKT7"/>
<dbReference type="GeneID" id="19181082"/>
<keyword evidence="2" id="KW-0443">Lipid metabolism</keyword>
<dbReference type="InterPro" id="IPR016035">
    <property type="entry name" value="Acyl_Trfase/lysoPLipase"/>
</dbReference>
<dbReference type="EMBL" id="AMGW01000004">
    <property type="protein sequence ID" value="EXJ59074.1"/>
    <property type="molecule type" value="Genomic_DNA"/>
</dbReference>
<evidence type="ECO:0008006" key="6">
    <source>
        <dbReference type="Google" id="ProtNLM"/>
    </source>
</evidence>
<name>W9WKT7_9EURO</name>
<keyword evidence="1" id="KW-0378">Hydrolase</keyword>
<gene>
    <name evidence="4" type="ORF">A1O7_06505</name>
</gene>
<keyword evidence="5" id="KW-1185">Reference proteome</keyword>
<dbReference type="eggNOG" id="ENOG502RVAU">
    <property type="taxonomic scope" value="Eukaryota"/>
</dbReference>
<proteinExistence type="predicted"/>
<dbReference type="OrthoDB" id="626167at2759"/>
<dbReference type="SUPFAM" id="SSF52151">
    <property type="entry name" value="FabD/lysophospholipase-like"/>
    <property type="match status" value="1"/>
</dbReference>
<dbReference type="Gene3D" id="3.40.1090.10">
    <property type="entry name" value="Cytosolic phospholipase A2 catalytic domain"/>
    <property type="match status" value="1"/>
</dbReference>
<dbReference type="PANTHER" id="PTHR24185:SF1">
    <property type="entry name" value="CALCIUM-INDEPENDENT PHOSPHOLIPASE A2-GAMMA"/>
    <property type="match status" value="1"/>
</dbReference>
<evidence type="ECO:0000313" key="4">
    <source>
        <dbReference type="EMBL" id="EXJ59074.1"/>
    </source>
</evidence>
<organism evidence="4 5">
    <name type="scientific">Cladophialophora yegresii CBS 114405</name>
    <dbReference type="NCBI Taxonomy" id="1182544"/>
    <lineage>
        <taxon>Eukaryota</taxon>
        <taxon>Fungi</taxon>
        <taxon>Dikarya</taxon>
        <taxon>Ascomycota</taxon>
        <taxon>Pezizomycotina</taxon>
        <taxon>Eurotiomycetes</taxon>
        <taxon>Chaetothyriomycetidae</taxon>
        <taxon>Chaetothyriales</taxon>
        <taxon>Herpotrichiellaceae</taxon>
        <taxon>Cladophialophora</taxon>
    </lineage>
</organism>
<keyword evidence="2" id="KW-0442">Lipid degradation</keyword>
<dbReference type="GO" id="GO:0004620">
    <property type="term" value="F:phospholipase activity"/>
    <property type="evidence" value="ECO:0007669"/>
    <property type="project" value="TreeGrafter"/>
</dbReference>
<accession>W9WKT7</accession>
<sequence length="251" mass="28574">MATTAAPVFFERQYDGTDAYVDGGLGFNSPAKIAYKDVSDRHDLPPKIVISVGTDVGEVVDDMRFMADRFDFKFTRLSVPNTILLEGHCLGDIPLDDWRPKLGGRTTLERLENLTNAYLARAETRRMLEECARELVLLRRQRARTERWETYAMDITYRCCADENCHAGPYLKNRPSMRRHVNEAHGELTREKSPQEVENLLNTCRVAKGGAEGPRSRSGSRRLTRQGTNGVESEYVPIWHSWSHLEKGDAE</sequence>
<dbReference type="Proteomes" id="UP000019473">
    <property type="component" value="Unassembled WGS sequence"/>
</dbReference>
<evidence type="ECO:0000256" key="2">
    <source>
        <dbReference type="ARBA" id="ARBA00022963"/>
    </source>
</evidence>